<dbReference type="InterPro" id="IPR006461">
    <property type="entry name" value="PLAC_motif_containing"/>
</dbReference>
<dbReference type="EMBL" id="KV423980">
    <property type="protein sequence ID" value="KZT56293.1"/>
    <property type="molecule type" value="Genomic_DNA"/>
</dbReference>
<gene>
    <name evidence="1" type="ORF">CALCODRAFT_405813</name>
</gene>
<evidence type="ECO:0000313" key="1">
    <source>
        <dbReference type="EMBL" id="KZT56293.1"/>
    </source>
</evidence>
<dbReference type="AlphaFoldDB" id="A0A165F6J1"/>
<dbReference type="STRING" id="1353952.A0A165F6J1"/>
<evidence type="ECO:0008006" key="3">
    <source>
        <dbReference type="Google" id="ProtNLM"/>
    </source>
</evidence>
<dbReference type="NCBIfam" id="TIGR01571">
    <property type="entry name" value="A_thal_Cys_rich"/>
    <property type="match status" value="1"/>
</dbReference>
<dbReference type="InParanoid" id="A0A165F6J1"/>
<evidence type="ECO:0000313" key="2">
    <source>
        <dbReference type="Proteomes" id="UP000076842"/>
    </source>
</evidence>
<dbReference type="Proteomes" id="UP000076842">
    <property type="component" value="Unassembled WGS sequence"/>
</dbReference>
<dbReference type="PANTHER" id="PTHR15907">
    <property type="entry name" value="DUF614 FAMILY PROTEIN-RELATED"/>
    <property type="match status" value="1"/>
</dbReference>
<reference evidence="1 2" key="1">
    <citation type="journal article" date="2016" name="Mol. Biol. Evol.">
        <title>Comparative Genomics of Early-Diverging Mushroom-Forming Fungi Provides Insights into the Origins of Lignocellulose Decay Capabilities.</title>
        <authorList>
            <person name="Nagy L.G."/>
            <person name="Riley R."/>
            <person name="Tritt A."/>
            <person name="Adam C."/>
            <person name="Daum C."/>
            <person name="Floudas D."/>
            <person name="Sun H."/>
            <person name="Yadav J.S."/>
            <person name="Pangilinan J."/>
            <person name="Larsson K.H."/>
            <person name="Matsuura K."/>
            <person name="Barry K."/>
            <person name="Labutti K."/>
            <person name="Kuo R."/>
            <person name="Ohm R.A."/>
            <person name="Bhattacharya S.S."/>
            <person name="Shirouzu T."/>
            <person name="Yoshinaga Y."/>
            <person name="Martin F.M."/>
            <person name="Grigoriev I.V."/>
            <person name="Hibbett D.S."/>
        </authorList>
    </citation>
    <scope>NUCLEOTIDE SEQUENCE [LARGE SCALE GENOMIC DNA]</scope>
    <source>
        <strain evidence="1 2">HHB12733</strain>
    </source>
</reference>
<feature type="non-terminal residue" evidence="1">
    <location>
        <position position="1"/>
    </location>
</feature>
<accession>A0A165F6J1</accession>
<proteinExistence type="predicted"/>
<dbReference type="Pfam" id="PF04749">
    <property type="entry name" value="PLAC8"/>
    <property type="match status" value="1"/>
</dbReference>
<feature type="non-terminal residue" evidence="1">
    <location>
        <position position="102"/>
    </location>
</feature>
<name>A0A165F6J1_9BASI</name>
<protein>
    <recommendedName>
        <fullName evidence="3">PLAC8-domain-containing protein</fullName>
    </recommendedName>
</protein>
<sequence length="102" mass="10886">CPACFCPCLTYASNVQRLHALNSTGQPARDPGGANGDCALYAGLTVLGCWGWVLGRGVRRGVRERYTIPGSAASDCLATSLLAPCSLTQESLELQMEERRLL</sequence>
<keyword evidence="2" id="KW-1185">Reference proteome</keyword>
<organism evidence="1 2">
    <name type="scientific">Calocera cornea HHB12733</name>
    <dbReference type="NCBI Taxonomy" id="1353952"/>
    <lineage>
        <taxon>Eukaryota</taxon>
        <taxon>Fungi</taxon>
        <taxon>Dikarya</taxon>
        <taxon>Basidiomycota</taxon>
        <taxon>Agaricomycotina</taxon>
        <taxon>Dacrymycetes</taxon>
        <taxon>Dacrymycetales</taxon>
        <taxon>Dacrymycetaceae</taxon>
        <taxon>Calocera</taxon>
    </lineage>
</organism>
<dbReference type="OrthoDB" id="1045822at2759"/>